<dbReference type="EMBL" id="CP026251">
    <property type="protein sequence ID" value="AWP07428.1"/>
    <property type="molecule type" value="Genomic_DNA"/>
</dbReference>
<evidence type="ECO:0000256" key="8">
    <source>
        <dbReference type="ARBA" id="ARBA00023224"/>
    </source>
</evidence>
<dbReference type="SUPFAM" id="SSF81321">
    <property type="entry name" value="Family A G protein-coupled receptor-like"/>
    <property type="match status" value="1"/>
</dbReference>
<sequence length="303" mass="34319">MLLSNVTDSLTGGAIRLSVDFDSPVDYLVFLFQLLFATAAVLLAGPVVITILSTRALRLQNRFIFMLNTSICDTLVGFSVYYLGLFDVQEGYPSRNGTYNALPSLLGVNMMTFLFAQFDRYFAVCHPFLYSRFVTRPVVISANVYCWFHVIVQLIILNVVPRSKAIQVYVFSIVILQVIVLTKVAMTIKLYVVARYQLDRDPPSTDKENKKESLRIIIFVVISFLVLWSPSCVNIVLRLVIGRGVTFRNQANNLFAIMARFNALCTPAVYLWGSPALREALVRTVWGRVCPRCKRREMATEAR</sequence>
<keyword evidence="6 9" id="KW-0472">Membrane</keyword>
<dbReference type="PRINTS" id="PR00237">
    <property type="entry name" value="GPCRRHODOPSN"/>
</dbReference>
<feature type="transmembrane region" description="Helical" evidence="9">
    <location>
        <begin position="214"/>
        <end position="241"/>
    </location>
</feature>
<keyword evidence="4 9" id="KW-1133">Transmembrane helix</keyword>
<dbReference type="GO" id="GO:0004930">
    <property type="term" value="F:G protein-coupled receptor activity"/>
    <property type="evidence" value="ECO:0007669"/>
    <property type="project" value="UniProtKB-KW"/>
</dbReference>
<dbReference type="InterPro" id="IPR017452">
    <property type="entry name" value="GPCR_Rhodpsn_7TM"/>
</dbReference>
<feature type="transmembrane region" description="Helical" evidence="9">
    <location>
        <begin position="253"/>
        <end position="273"/>
    </location>
</feature>
<feature type="transmembrane region" description="Helical" evidence="9">
    <location>
        <begin position="27"/>
        <end position="52"/>
    </location>
</feature>
<proteinExistence type="predicted"/>
<name>A0A2U9BT89_SCOMX</name>
<feature type="transmembrane region" description="Helical" evidence="9">
    <location>
        <begin position="137"/>
        <end position="160"/>
    </location>
</feature>
<evidence type="ECO:0000256" key="5">
    <source>
        <dbReference type="ARBA" id="ARBA00023040"/>
    </source>
</evidence>
<evidence type="ECO:0000256" key="4">
    <source>
        <dbReference type="ARBA" id="ARBA00022989"/>
    </source>
</evidence>
<organism evidence="11 12">
    <name type="scientific">Scophthalmus maximus</name>
    <name type="common">Turbot</name>
    <name type="synonym">Psetta maxima</name>
    <dbReference type="NCBI Taxonomy" id="52904"/>
    <lineage>
        <taxon>Eukaryota</taxon>
        <taxon>Metazoa</taxon>
        <taxon>Chordata</taxon>
        <taxon>Craniata</taxon>
        <taxon>Vertebrata</taxon>
        <taxon>Euteleostomi</taxon>
        <taxon>Actinopterygii</taxon>
        <taxon>Neopterygii</taxon>
        <taxon>Teleostei</taxon>
        <taxon>Neoteleostei</taxon>
        <taxon>Acanthomorphata</taxon>
        <taxon>Carangaria</taxon>
        <taxon>Pleuronectiformes</taxon>
        <taxon>Pleuronectoidei</taxon>
        <taxon>Scophthalmidae</taxon>
        <taxon>Scophthalmus</taxon>
    </lineage>
</organism>
<evidence type="ECO:0000256" key="1">
    <source>
        <dbReference type="ARBA" id="ARBA00004651"/>
    </source>
</evidence>
<reference evidence="11 12" key="1">
    <citation type="submission" date="2017-12" db="EMBL/GenBank/DDBJ databases">
        <title>Integrating genomic resources of turbot (Scophthalmus maximus) in depth evaluation of genetic and physical mapping variation across individuals.</title>
        <authorList>
            <person name="Martinez P."/>
        </authorList>
    </citation>
    <scope>NUCLEOTIDE SEQUENCE [LARGE SCALE GENOMIC DNA]</scope>
</reference>
<feature type="transmembrane region" description="Helical" evidence="9">
    <location>
        <begin position="97"/>
        <end position="116"/>
    </location>
</feature>
<dbReference type="PROSITE" id="PS50262">
    <property type="entry name" value="G_PROTEIN_RECEP_F1_2"/>
    <property type="match status" value="1"/>
</dbReference>
<dbReference type="Gene3D" id="1.20.1070.10">
    <property type="entry name" value="Rhodopsin 7-helix transmembrane proteins"/>
    <property type="match status" value="1"/>
</dbReference>
<dbReference type="CDD" id="cd00637">
    <property type="entry name" value="7tm_classA_rhodopsin-like"/>
    <property type="match status" value="1"/>
</dbReference>
<keyword evidence="7 11" id="KW-0675">Receptor</keyword>
<evidence type="ECO:0000256" key="6">
    <source>
        <dbReference type="ARBA" id="ARBA00023136"/>
    </source>
</evidence>
<dbReference type="GO" id="GO:0005886">
    <property type="term" value="C:plasma membrane"/>
    <property type="evidence" value="ECO:0007669"/>
    <property type="project" value="UniProtKB-SubCell"/>
</dbReference>
<keyword evidence="12" id="KW-1185">Reference proteome</keyword>
<accession>A0A2U9BT89</accession>
<gene>
    <name evidence="11" type="ORF">SMAX5B_010488</name>
</gene>
<evidence type="ECO:0000313" key="12">
    <source>
        <dbReference type="Proteomes" id="UP000246464"/>
    </source>
</evidence>
<protein>
    <submittedName>
        <fullName evidence="11">Putative trace amine-associated receptor 7e-like</fullName>
    </submittedName>
</protein>
<evidence type="ECO:0000256" key="9">
    <source>
        <dbReference type="SAM" id="Phobius"/>
    </source>
</evidence>
<keyword evidence="2" id="KW-1003">Cell membrane</keyword>
<keyword evidence="3 9" id="KW-0812">Transmembrane</keyword>
<dbReference type="AlphaFoldDB" id="A0A2U9BT89"/>
<feature type="transmembrane region" description="Helical" evidence="9">
    <location>
        <begin position="64"/>
        <end position="85"/>
    </location>
</feature>
<dbReference type="InterPro" id="IPR000276">
    <property type="entry name" value="GPCR_Rhodpsn"/>
</dbReference>
<feature type="transmembrane region" description="Helical" evidence="9">
    <location>
        <begin position="166"/>
        <end position="193"/>
    </location>
</feature>
<evidence type="ECO:0000256" key="7">
    <source>
        <dbReference type="ARBA" id="ARBA00023170"/>
    </source>
</evidence>
<keyword evidence="8" id="KW-0807">Transducer</keyword>
<evidence type="ECO:0000256" key="2">
    <source>
        <dbReference type="ARBA" id="ARBA00022475"/>
    </source>
</evidence>
<dbReference type="Proteomes" id="UP000246464">
    <property type="component" value="Chromosome 9"/>
</dbReference>
<feature type="domain" description="G-protein coupled receptors family 1 profile" evidence="10">
    <location>
        <begin position="44"/>
        <end position="270"/>
    </location>
</feature>
<dbReference type="Pfam" id="PF00001">
    <property type="entry name" value="7tm_1"/>
    <property type="match status" value="1"/>
</dbReference>
<evidence type="ECO:0000256" key="3">
    <source>
        <dbReference type="ARBA" id="ARBA00022692"/>
    </source>
</evidence>
<keyword evidence="5" id="KW-0297">G-protein coupled receptor</keyword>
<dbReference type="PANTHER" id="PTHR22750">
    <property type="entry name" value="G-PROTEIN COUPLED RECEPTOR"/>
    <property type="match status" value="1"/>
</dbReference>
<comment type="subcellular location">
    <subcellularLocation>
        <location evidence="1">Cell membrane</location>
        <topology evidence="1">Multi-pass membrane protein</topology>
    </subcellularLocation>
</comment>
<evidence type="ECO:0000313" key="11">
    <source>
        <dbReference type="EMBL" id="AWP07428.1"/>
    </source>
</evidence>
<evidence type="ECO:0000259" key="10">
    <source>
        <dbReference type="PROSITE" id="PS50262"/>
    </source>
</evidence>